<dbReference type="PIRSF" id="PIRSF017209">
    <property type="entry name" value="Memb_At2g17000_prd"/>
    <property type="match status" value="1"/>
</dbReference>
<feature type="transmembrane region" description="Helical" evidence="11">
    <location>
        <begin position="267"/>
        <end position="285"/>
    </location>
</feature>
<feature type="transmembrane region" description="Helical" evidence="11">
    <location>
        <begin position="186"/>
        <end position="206"/>
    </location>
</feature>
<dbReference type="GO" id="GO:0005886">
    <property type="term" value="C:plasma membrane"/>
    <property type="evidence" value="ECO:0007669"/>
    <property type="project" value="UniProtKB-UniRule"/>
</dbReference>
<feature type="transmembrane region" description="Helical" evidence="11">
    <location>
        <begin position="599"/>
        <end position="623"/>
    </location>
</feature>
<keyword evidence="4 11" id="KW-0812">Transmembrane</keyword>
<dbReference type="InterPro" id="IPR023408">
    <property type="entry name" value="MscS_beta-dom_sf"/>
</dbReference>
<evidence type="ECO:0000256" key="8">
    <source>
        <dbReference type="ARBA" id="ARBA00023303"/>
    </source>
</evidence>
<evidence type="ECO:0000313" key="14">
    <source>
        <dbReference type="Proteomes" id="UP000823749"/>
    </source>
</evidence>
<evidence type="ECO:0000256" key="4">
    <source>
        <dbReference type="ARBA" id="ARBA00022692"/>
    </source>
</evidence>
<dbReference type="InterPro" id="IPR016688">
    <property type="entry name" value="MscS-like_plants/fungi"/>
</dbReference>
<dbReference type="AlphaFoldDB" id="A0AAV6L385"/>
<dbReference type="EMBL" id="JACTNZ010000003">
    <property type="protein sequence ID" value="KAG5559141.1"/>
    <property type="molecule type" value="Genomic_DNA"/>
</dbReference>
<comment type="subcellular location">
    <subcellularLocation>
        <location evidence="1">Membrane</location>
        <topology evidence="1">Multi-pass membrane protein</topology>
    </subcellularLocation>
</comment>
<evidence type="ECO:0000256" key="5">
    <source>
        <dbReference type="ARBA" id="ARBA00022989"/>
    </source>
</evidence>
<keyword evidence="3" id="KW-0813">Transport</keyword>
<keyword evidence="8" id="KW-0407">Ion channel</keyword>
<dbReference type="InterPro" id="IPR006685">
    <property type="entry name" value="MscS_channel_2nd"/>
</dbReference>
<evidence type="ECO:0000259" key="12">
    <source>
        <dbReference type="Pfam" id="PF00924"/>
    </source>
</evidence>
<evidence type="ECO:0000256" key="7">
    <source>
        <dbReference type="ARBA" id="ARBA00023136"/>
    </source>
</evidence>
<dbReference type="GO" id="GO:0050982">
    <property type="term" value="P:detection of mechanical stimulus"/>
    <property type="evidence" value="ECO:0007669"/>
    <property type="project" value="UniProtKB-ARBA"/>
</dbReference>
<feature type="compositionally biased region" description="Polar residues" evidence="10">
    <location>
        <begin position="26"/>
        <end position="61"/>
    </location>
</feature>
<reference evidence="13" key="1">
    <citation type="submission" date="2020-08" db="EMBL/GenBank/DDBJ databases">
        <title>Plant Genome Project.</title>
        <authorList>
            <person name="Zhang R.-G."/>
        </authorList>
    </citation>
    <scope>NUCLEOTIDE SEQUENCE</scope>
    <source>
        <strain evidence="13">WSP0</strain>
        <tissue evidence="13">Leaf</tissue>
    </source>
</reference>
<accession>A0AAV6L385</accession>
<evidence type="ECO:0000256" key="11">
    <source>
        <dbReference type="SAM" id="Phobius"/>
    </source>
</evidence>
<feature type="transmembrane region" description="Helical" evidence="11">
    <location>
        <begin position="218"/>
        <end position="246"/>
    </location>
</feature>
<evidence type="ECO:0000256" key="10">
    <source>
        <dbReference type="SAM" id="MobiDB-lite"/>
    </source>
</evidence>
<sequence length="796" mass="89318">MEGGEGVELKERSNEVVVSILGIQESGSPHFSRSTPTRNIESLKSRVQMSTVTGFSSSSPEITRPSPTPNRPSKVSEESAVTQGRAIARSAYMKPKSRLAEPSYPINSPLVKETGKLITSSSPYRNSPKTNASTPKENAGTAPITPKTPLMASPGGGEDEDDEDVYNTANLQLGEKVSKKFKVSVLLEWMTFVGIMVILICSLTISKFQNNKFWSLRIWKWCVLVLVIFCGRLFTGWFINVLVFLIERHFLLKKKVLYFVYGLKNSVRVSIWLGLVLLAWGLLISRGVKRSKQTTRILNYITRGIASSLVGAGMWMVKTLAVKLLASSFHVTRFFDRIQESVFHQYVLQTLSGPPLMEYAESVRRSRSSGQLSVKSMKKGKKVEKEEVIDMEKLHRMKQEKISAWTMRGLVKVIQTSGLSTISNALEESIDEEGVEEEITSELEAKAAAFRIFQNVTRPGSKYIFEEDLLRFMRKEEVVDVLPLFAGAAETGKIKKSSLRNWVVVFYIIEHCAILISFADSLGFEAGRPFLFFFDSLCLQVNVYNERKVLALSLNDTKTAIEELNKILSGIILVVIIIVWILLMGFATTQVLIFISSQLLLVTFTFGNACKTVFEGLIFVFVMHPFDVGDRCVVDGVQMVVEEVNILTTIFLRYDNEKIIYPNSVLATKAISNYYRSPEQGDSVEFSVDFSTSAESIAALKARVKTYIESKPQHWRPGHSVQVKEIVDVNKLTMGLYVTHTINFQNYGDKSSRRSDLVLELKKIFADLGIKYNLLPQEVHLSYVGSAPPTFTADSR</sequence>
<dbReference type="Pfam" id="PF00924">
    <property type="entry name" value="MS_channel_2nd"/>
    <property type="match status" value="1"/>
</dbReference>
<feature type="compositionally biased region" description="Polar residues" evidence="10">
    <location>
        <begin position="118"/>
        <end position="136"/>
    </location>
</feature>
<evidence type="ECO:0000256" key="2">
    <source>
        <dbReference type="ARBA" id="ARBA00008017"/>
    </source>
</evidence>
<protein>
    <recommendedName>
        <fullName evidence="9">Mechanosensitive ion channel protein</fullName>
    </recommendedName>
</protein>
<keyword evidence="5 11" id="KW-1133">Transmembrane helix</keyword>
<dbReference type="Proteomes" id="UP000823749">
    <property type="component" value="Chromosome 3"/>
</dbReference>
<feature type="region of interest" description="Disordered" evidence="10">
    <location>
        <begin position="26"/>
        <end position="83"/>
    </location>
</feature>
<gene>
    <name evidence="13" type="ORF">RHGRI_008908</name>
</gene>
<dbReference type="FunFam" id="2.30.30.60:FF:000003">
    <property type="entry name" value="Predicted mechanosensitive ion channel"/>
    <property type="match status" value="1"/>
</dbReference>
<comment type="similarity">
    <text evidence="2 9">Belongs to the MscS (TC 1.A.23) family.</text>
</comment>
<dbReference type="GO" id="GO:0006820">
    <property type="term" value="P:monoatomic anion transport"/>
    <property type="evidence" value="ECO:0007669"/>
    <property type="project" value="TreeGrafter"/>
</dbReference>
<feature type="transmembrane region" description="Helical" evidence="11">
    <location>
        <begin position="502"/>
        <end position="524"/>
    </location>
</feature>
<keyword evidence="7 9" id="KW-0472">Membrane</keyword>
<dbReference type="PANTHER" id="PTHR31618">
    <property type="entry name" value="MECHANOSENSITIVE ION CHANNEL PROTEIN 5"/>
    <property type="match status" value="1"/>
</dbReference>
<evidence type="ECO:0000256" key="1">
    <source>
        <dbReference type="ARBA" id="ARBA00004141"/>
    </source>
</evidence>
<feature type="domain" description="Mechanosensitive ion channel MscS" evidence="12">
    <location>
        <begin position="614"/>
        <end position="675"/>
    </location>
</feature>
<feature type="transmembrane region" description="Helical" evidence="11">
    <location>
        <begin position="567"/>
        <end position="587"/>
    </location>
</feature>
<dbReference type="GO" id="GO:0008381">
    <property type="term" value="F:mechanosensitive monoatomic ion channel activity"/>
    <property type="evidence" value="ECO:0007669"/>
    <property type="project" value="TreeGrafter"/>
</dbReference>
<keyword evidence="6" id="KW-0406">Ion transport</keyword>
<dbReference type="PANTHER" id="PTHR31618:SF7">
    <property type="entry name" value="MECHANOSENSITIVE ION CHANNEL PROTEIN"/>
    <property type="match status" value="1"/>
</dbReference>
<evidence type="ECO:0000256" key="3">
    <source>
        <dbReference type="ARBA" id="ARBA00022448"/>
    </source>
</evidence>
<feature type="region of interest" description="Disordered" evidence="10">
    <location>
        <begin position="118"/>
        <end position="164"/>
    </location>
</feature>
<dbReference type="InterPro" id="IPR010920">
    <property type="entry name" value="LSM_dom_sf"/>
</dbReference>
<name>A0AAV6L385_9ERIC</name>
<comment type="caution">
    <text evidence="13">The sequence shown here is derived from an EMBL/GenBank/DDBJ whole genome shotgun (WGS) entry which is preliminary data.</text>
</comment>
<dbReference type="SUPFAM" id="SSF50182">
    <property type="entry name" value="Sm-like ribonucleoproteins"/>
    <property type="match status" value="1"/>
</dbReference>
<evidence type="ECO:0000256" key="6">
    <source>
        <dbReference type="ARBA" id="ARBA00023065"/>
    </source>
</evidence>
<dbReference type="Gene3D" id="2.30.30.60">
    <property type="match status" value="1"/>
</dbReference>
<proteinExistence type="inferred from homology"/>
<evidence type="ECO:0000256" key="9">
    <source>
        <dbReference type="PIRNR" id="PIRNR017209"/>
    </source>
</evidence>
<organism evidence="13 14">
    <name type="scientific">Rhododendron griersonianum</name>
    <dbReference type="NCBI Taxonomy" id="479676"/>
    <lineage>
        <taxon>Eukaryota</taxon>
        <taxon>Viridiplantae</taxon>
        <taxon>Streptophyta</taxon>
        <taxon>Embryophyta</taxon>
        <taxon>Tracheophyta</taxon>
        <taxon>Spermatophyta</taxon>
        <taxon>Magnoliopsida</taxon>
        <taxon>eudicotyledons</taxon>
        <taxon>Gunneridae</taxon>
        <taxon>Pentapetalae</taxon>
        <taxon>asterids</taxon>
        <taxon>Ericales</taxon>
        <taxon>Ericaceae</taxon>
        <taxon>Ericoideae</taxon>
        <taxon>Rhodoreae</taxon>
        <taxon>Rhododendron</taxon>
    </lineage>
</organism>
<keyword evidence="14" id="KW-1185">Reference proteome</keyword>
<evidence type="ECO:0000313" key="13">
    <source>
        <dbReference type="EMBL" id="KAG5559141.1"/>
    </source>
</evidence>